<protein>
    <submittedName>
        <fullName evidence="1">Uncharacterized protein</fullName>
    </submittedName>
</protein>
<dbReference type="InParanoid" id="A0A3G9JR47"/>
<proteinExistence type="predicted"/>
<keyword evidence="2" id="KW-1185">Reference proteome</keyword>
<organism evidence="1 2">
    <name type="scientific">Intestinibaculum porci</name>
    <dbReference type="NCBI Taxonomy" id="2487118"/>
    <lineage>
        <taxon>Bacteria</taxon>
        <taxon>Bacillati</taxon>
        <taxon>Bacillota</taxon>
        <taxon>Erysipelotrichia</taxon>
        <taxon>Erysipelotrichales</taxon>
        <taxon>Erysipelotrichaceae</taxon>
        <taxon>Intestinibaculum</taxon>
    </lineage>
</organism>
<evidence type="ECO:0000313" key="2">
    <source>
        <dbReference type="Proteomes" id="UP000268059"/>
    </source>
</evidence>
<evidence type="ECO:0000313" key="1">
    <source>
        <dbReference type="EMBL" id="BBH27463.1"/>
    </source>
</evidence>
<gene>
    <name evidence="1" type="ORF">SG0102_23970</name>
</gene>
<sequence>MNLIESKHDFDTHWLFCFEVLDVDDFMNNPDLWGWSKLKGKGISFIRKEYKMNPPYESISKQ</sequence>
<accession>A0A3G9JR47</accession>
<dbReference type="KEGG" id="ebm:SG0102_23970"/>
<reference evidence="1 2" key="1">
    <citation type="submission" date="2018-11" db="EMBL/GenBank/DDBJ databases">
        <title>Novel Erysipelotrichaceae bacterium isolated from small intestine of a swine.</title>
        <authorList>
            <person name="Kim J.S."/>
            <person name="Choe H."/>
            <person name="Lee Y.R."/>
            <person name="Kim K.M."/>
            <person name="Park D.S."/>
        </authorList>
    </citation>
    <scope>NUCLEOTIDE SEQUENCE [LARGE SCALE GENOMIC DNA]</scope>
    <source>
        <strain evidence="1 2">SG0102</strain>
    </source>
</reference>
<dbReference type="AlphaFoldDB" id="A0A3G9JR47"/>
<dbReference type="EMBL" id="AP019309">
    <property type="protein sequence ID" value="BBH27463.1"/>
    <property type="molecule type" value="Genomic_DNA"/>
</dbReference>
<name>A0A3G9JR47_9FIRM</name>
<dbReference type="Proteomes" id="UP000268059">
    <property type="component" value="Chromosome"/>
</dbReference>